<proteinExistence type="predicted"/>
<comment type="caution">
    <text evidence="2">The sequence shown here is derived from an EMBL/GenBank/DDBJ whole genome shotgun (WGS) entry which is preliminary data.</text>
</comment>
<feature type="transmembrane region" description="Helical" evidence="1">
    <location>
        <begin position="312"/>
        <end position="332"/>
    </location>
</feature>
<feature type="transmembrane region" description="Helical" evidence="1">
    <location>
        <begin position="252"/>
        <end position="274"/>
    </location>
</feature>
<dbReference type="Proteomes" id="UP000016620">
    <property type="component" value="Unassembled WGS sequence"/>
</dbReference>
<dbReference type="EMBL" id="ANNG01000042">
    <property type="protein sequence ID" value="ERJ27080.1"/>
    <property type="molecule type" value="Genomic_DNA"/>
</dbReference>
<dbReference type="RefSeq" id="WP_021088249.1">
    <property type="nucleotide sequence ID" value="NZ_ANNG01000042.1"/>
</dbReference>
<keyword evidence="1" id="KW-0812">Transmembrane</keyword>
<reference evidence="2 3" key="1">
    <citation type="journal article" date="2013" name="BMC Genomics">
        <title>Comparative genomics of Campylobacter concisus isolates reveals genetic diversity and provides insights into disease association.</title>
        <authorList>
            <person name="Deshpande N.P."/>
            <person name="Kaakoush N.O."/>
            <person name="Wilkins M.R."/>
            <person name="Mitchell H.M."/>
        </authorList>
    </citation>
    <scope>NUCLEOTIDE SEQUENCE [LARGE SCALE GENOMIC DNA]</scope>
    <source>
        <strain evidence="2 3">UNSWCS</strain>
    </source>
</reference>
<feature type="transmembrane region" description="Helical" evidence="1">
    <location>
        <begin position="117"/>
        <end position="135"/>
    </location>
</feature>
<organism evidence="2 3">
    <name type="scientific">Campylobacter concisus UNSWCS</name>
    <dbReference type="NCBI Taxonomy" id="1242968"/>
    <lineage>
        <taxon>Bacteria</taxon>
        <taxon>Pseudomonadati</taxon>
        <taxon>Campylobacterota</taxon>
        <taxon>Epsilonproteobacteria</taxon>
        <taxon>Campylobacterales</taxon>
        <taxon>Campylobacteraceae</taxon>
        <taxon>Campylobacter</taxon>
    </lineage>
</organism>
<protein>
    <submittedName>
        <fullName evidence="2">Uncharacterized protein</fullName>
    </submittedName>
</protein>
<keyword evidence="1" id="KW-0472">Membrane</keyword>
<keyword evidence="1" id="KW-1133">Transmembrane helix</keyword>
<name>U2FAP0_9BACT</name>
<evidence type="ECO:0000313" key="3">
    <source>
        <dbReference type="Proteomes" id="UP000016620"/>
    </source>
</evidence>
<gene>
    <name evidence="2" type="ORF">UNSWCS_1269</name>
</gene>
<feature type="transmembrane region" description="Helical" evidence="1">
    <location>
        <begin position="188"/>
        <end position="207"/>
    </location>
</feature>
<evidence type="ECO:0000256" key="1">
    <source>
        <dbReference type="SAM" id="Phobius"/>
    </source>
</evidence>
<accession>U2FAP0</accession>
<feature type="transmembrane region" description="Helical" evidence="1">
    <location>
        <begin position="219"/>
        <end position="240"/>
    </location>
</feature>
<feature type="transmembrane region" description="Helical" evidence="1">
    <location>
        <begin position="150"/>
        <end position="181"/>
    </location>
</feature>
<sequence length="428" mass="49688">MKSFERLVEDKNRVIKDCDNFIKELKDISLQTSGISTLIKLLSEKKEKYLELKYDNYKESTLSIENLDEKIYRQIVLLEKQNSQEAKSTLEKFGYEYRDQQKIKFIFKKIYFAKKHYKGLIALLGLMPFIIYFVLNRNIGYIPMPESGGIFSILVSLALAGLSLLFILYLMPILQLAVVFYMRDIKGILPVFLLSILLSVALIVLILNDISWISKNLELSFVSFYIIDILLIYIGLLFKIKSQKLMIFKSEQFWLLAFHGFISILSPFVIFLLVYSRVSNDSIENIVVVSIFILLAIILLFFLLLEKDLYYFAFWFYAFTVINLILVCLISDKVIQISDLGNIKYKYLTVEKSIREALPIEICNKDCNTSKTYYNEKEAKSVIKIYNIKVLSTPGKFYYLEADGNATDKKVKFKLDASKITPGPILER</sequence>
<feature type="transmembrane region" description="Helical" evidence="1">
    <location>
        <begin position="286"/>
        <end position="305"/>
    </location>
</feature>
<evidence type="ECO:0000313" key="2">
    <source>
        <dbReference type="EMBL" id="ERJ27080.1"/>
    </source>
</evidence>
<dbReference type="PATRIC" id="fig|1242968.3.peg.1853"/>
<dbReference type="AlphaFoldDB" id="U2FAP0"/>